<feature type="domain" description="BTB" evidence="2">
    <location>
        <begin position="422"/>
        <end position="494"/>
    </location>
</feature>
<dbReference type="InterPro" id="IPR008974">
    <property type="entry name" value="TRAF-like"/>
</dbReference>
<gene>
    <name evidence="3" type="ORF">AVEN_273243_1</name>
    <name evidence="4" type="ORF">AVEN_8823_1</name>
</gene>
<dbReference type="Gene3D" id="2.60.210.10">
    <property type="entry name" value="Apoptosis, Tumor Necrosis Factor Receptor Associated Protein 2, Chain A"/>
    <property type="match status" value="1"/>
</dbReference>
<dbReference type="PANTHER" id="PTHR24413">
    <property type="entry name" value="SPECKLE-TYPE POZ PROTEIN"/>
    <property type="match status" value="1"/>
</dbReference>
<feature type="region of interest" description="Disordered" evidence="1">
    <location>
        <begin position="239"/>
        <end position="281"/>
    </location>
</feature>
<dbReference type="Proteomes" id="UP000499080">
    <property type="component" value="Unassembled WGS sequence"/>
</dbReference>
<dbReference type="AlphaFoldDB" id="A0A4Y2W0V3"/>
<accession>A0A4Y2W0V3</accession>
<dbReference type="InterPro" id="IPR011333">
    <property type="entry name" value="SKP1/BTB/POZ_sf"/>
</dbReference>
<name>A0A4Y2W0V3_ARAVE</name>
<proteinExistence type="predicted"/>
<dbReference type="CDD" id="cd14733">
    <property type="entry name" value="BACK"/>
    <property type="match status" value="1"/>
</dbReference>
<evidence type="ECO:0000313" key="5">
    <source>
        <dbReference type="Proteomes" id="UP000499080"/>
    </source>
</evidence>
<dbReference type="Gene3D" id="3.30.710.10">
    <property type="entry name" value="Potassium Channel Kv1.1, Chain A"/>
    <property type="match status" value="1"/>
</dbReference>
<organism evidence="4 5">
    <name type="scientific">Araneus ventricosus</name>
    <name type="common">Orbweaver spider</name>
    <name type="synonym">Epeira ventricosa</name>
    <dbReference type="NCBI Taxonomy" id="182803"/>
    <lineage>
        <taxon>Eukaryota</taxon>
        <taxon>Metazoa</taxon>
        <taxon>Ecdysozoa</taxon>
        <taxon>Arthropoda</taxon>
        <taxon>Chelicerata</taxon>
        <taxon>Arachnida</taxon>
        <taxon>Araneae</taxon>
        <taxon>Araneomorphae</taxon>
        <taxon>Entelegynae</taxon>
        <taxon>Araneoidea</taxon>
        <taxon>Araneidae</taxon>
        <taxon>Araneus</taxon>
    </lineage>
</organism>
<dbReference type="EMBL" id="BGPR01053358">
    <property type="protein sequence ID" value="GBO30186.1"/>
    <property type="molecule type" value="Genomic_DNA"/>
</dbReference>
<protein>
    <recommendedName>
        <fullName evidence="2">BTB domain-containing protein</fullName>
    </recommendedName>
</protein>
<dbReference type="SUPFAM" id="SSF49599">
    <property type="entry name" value="TRAF domain-like"/>
    <property type="match status" value="1"/>
</dbReference>
<reference evidence="4 5" key="1">
    <citation type="journal article" date="2019" name="Sci. Rep.">
        <title>Orb-weaving spider Araneus ventricosus genome elucidates the spidroin gene catalogue.</title>
        <authorList>
            <person name="Kono N."/>
            <person name="Nakamura H."/>
            <person name="Ohtoshi R."/>
            <person name="Moran D.A.P."/>
            <person name="Shinohara A."/>
            <person name="Yoshida Y."/>
            <person name="Fujiwara M."/>
            <person name="Mori M."/>
            <person name="Tomita M."/>
            <person name="Arakawa K."/>
        </authorList>
    </citation>
    <scope>NUCLEOTIDE SEQUENCE [LARGE SCALE GENOMIC DNA]</scope>
</reference>
<keyword evidence="5" id="KW-1185">Reference proteome</keyword>
<comment type="caution">
    <text evidence="4">The sequence shown here is derived from an EMBL/GenBank/DDBJ whole genome shotgun (WGS) entry which is preliminary data.</text>
</comment>
<dbReference type="SUPFAM" id="SSF54695">
    <property type="entry name" value="POZ domain"/>
    <property type="match status" value="1"/>
</dbReference>
<evidence type="ECO:0000313" key="4">
    <source>
        <dbReference type="EMBL" id="GBO30188.1"/>
    </source>
</evidence>
<dbReference type="EMBL" id="BGPR01053359">
    <property type="protein sequence ID" value="GBO30188.1"/>
    <property type="molecule type" value="Genomic_DNA"/>
</dbReference>
<evidence type="ECO:0000313" key="3">
    <source>
        <dbReference type="EMBL" id="GBO30186.1"/>
    </source>
</evidence>
<evidence type="ECO:0000256" key="1">
    <source>
        <dbReference type="SAM" id="MobiDB-lite"/>
    </source>
</evidence>
<dbReference type="Pfam" id="PF00651">
    <property type="entry name" value="BTB"/>
    <property type="match status" value="1"/>
</dbReference>
<sequence>MAASSTGGVLLKAEEPKVIKIPNFSRLLAGYVEGGLYLQDAALKTIVVRVYPCGRRDSKTKDYVCVLFKKQWIRNFPLNFHCTASIIDINGERKYSQTCGMEALEQDFEIDQFVKRSTLFENDLELLPNDTLTVLCEVSYTMSSSQKSSKIWSVLSRLYAWYPPKKDDFCETQEREEMCSLVVETMDGGEFLLPTPSSYFKIETEEITESSGEELCESIQESENGKILASESLGRSVKDASIQSQISSRTDTASTFSSSNSTQTTPLKNAFKKNSTTSDKKDLSSLISNFSSANEKKDMSDLISTLTAVLSSKNLLSEKANEREITKESIPLHTSDSKERTPSPFSAKTLFKTDYKNKTLSEVQISDRAVLSKERIPDIKKSISNTRSKVKRIKPKPEATVASNTKILDLGSRKTVQGSGVCEASPVFTRMLKTPMLENSTKRVKLRNIDADTFDNFLYYLEAHEIISETFEKLCDLYEMADQYEVMDLMDDCALRLFQSIDVHNFLIVLELASMHSDDKLKRKVHKFFLQNEMDIIFLLQNDPAFLKWYSSWEKGDISSNFETSDDEIEVCDNDLNFYR</sequence>
<dbReference type="OrthoDB" id="6454083at2759"/>
<feature type="compositionally biased region" description="Low complexity" evidence="1">
    <location>
        <begin position="250"/>
        <end position="265"/>
    </location>
</feature>
<dbReference type="InterPro" id="IPR000210">
    <property type="entry name" value="BTB/POZ_dom"/>
</dbReference>
<evidence type="ECO:0000259" key="2">
    <source>
        <dbReference type="Pfam" id="PF00651"/>
    </source>
</evidence>
<dbReference type="CDD" id="cd18186">
    <property type="entry name" value="BTB_POZ_ZBTB_KLHL-like"/>
    <property type="match status" value="1"/>
</dbReference>